<proteinExistence type="predicted"/>
<name>A0A235EIR7_9BURK</name>
<evidence type="ECO:0008006" key="3">
    <source>
        <dbReference type="Google" id="ProtNLM"/>
    </source>
</evidence>
<gene>
    <name evidence="1" type="ORF">CBY09_20880</name>
</gene>
<accession>A0A235EIR7</accession>
<evidence type="ECO:0000313" key="2">
    <source>
        <dbReference type="Proteomes" id="UP000215441"/>
    </source>
</evidence>
<evidence type="ECO:0000313" key="1">
    <source>
        <dbReference type="EMBL" id="OYD48477.1"/>
    </source>
</evidence>
<keyword evidence="2" id="KW-1185">Reference proteome</keyword>
<protein>
    <recommendedName>
        <fullName evidence="3">Peptidase</fullName>
    </recommendedName>
</protein>
<organism evidence="1 2">
    <name type="scientific">Acidovorax kalamii</name>
    <dbReference type="NCBI Taxonomy" id="2004485"/>
    <lineage>
        <taxon>Bacteria</taxon>
        <taxon>Pseudomonadati</taxon>
        <taxon>Pseudomonadota</taxon>
        <taxon>Betaproteobacteria</taxon>
        <taxon>Burkholderiales</taxon>
        <taxon>Comamonadaceae</taxon>
        <taxon>Acidovorax</taxon>
    </lineage>
</organism>
<comment type="caution">
    <text evidence="1">The sequence shown here is derived from an EMBL/GenBank/DDBJ whole genome shotgun (WGS) entry which is preliminary data.</text>
</comment>
<dbReference type="AlphaFoldDB" id="A0A235EIR7"/>
<dbReference type="EMBL" id="NOIG01000012">
    <property type="protein sequence ID" value="OYD48477.1"/>
    <property type="molecule type" value="Genomic_DNA"/>
</dbReference>
<dbReference type="Proteomes" id="UP000215441">
    <property type="component" value="Unassembled WGS sequence"/>
</dbReference>
<reference evidence="1 2" key="1">
    <citation type="submission" date="2017-07" db="EMBL/GenBank/DDBJ databases">
        <title>Acidovorax KNDSW TSA 6 genome sequence and assembly.</title>
        <authorList>
            <person name="Mayilraj S."/>
        </authorList>
    </citation>
    <scope>NUCLEOTIDE SEQUENCE [LARGE SCALE GENOMIC DNA]</scope>
    <source>
        <strain evidence="1 2">KNDSW-TSA6</strain>
    </source>
</reference>
<sequence>MSLLQAQLAAAALFFEQELGLQSPLKMPRYQGQIRRIDVHVLQLARGNGSAGDAAIQYRYRKFGEQEGRALTLTIGAHWEPPNLTPAHELFHAYQYGYTFFKNSWFLEGLARSLENAMEGVSGAETALPKNVSEWQLLVRESYGAHLMWSRLMRLCEPACKPVLKPFAKPCGAPLVKATLEALGEVQATVTKVRGLNPADWPEDEQRNVANVPYMAQGLRSAIARACAAPRSEELQEFERLLVQATEAPALEKPR</sequence>